<name>A0A0C1QK62_9RICK</name>
<evidence type="ECO:0000313" key="3">
    <source>
        <dbReference type="Proteomes" id="UP000031258"/>
    </source>
</evidence>
<comment type="caution">
    <text evidence="2">The sequence shown here is derived from an EMBL/GenBank/DDBJ whole genome shotgun (WGS) entry which is preliminary data.</text>
</comment>
<gene>
    <name evidence="2" type="ORF">NF27_CG01190</name>
</gene>
<dbReference type="STRING" id="86105.NF27_CG01190"/>
<feature type="compositionally biased region" description="Basic and acidic residues" evidence="1">
    <location>
        <begin position="49"/>
        <end position="64"/>
    </location>
</feature>
<evidence type="ECO:0000313" key="2">
    <source>
        <dbReference type="EMBL" id="KIE05939.1"/>
    </source>
</evidence>
<feature type="compositionally biased region" description="Basic and acidic residues" evidence="1">
    <location>
        <begin position="13"/>
        <end position="42"/>
    </location>
</feature>
<reference evidence="2 3" key="1">
    <citation type="submission" date="2014-11" db="EMBL/GenBank/DDBJ databases">
        <title>A Rickettsiales Symbiont of Amoebae With Ancient Features.</title>
        <authorList>
            <person name="Schulz F."/>
            <person name="Martijn J."/>
            <person name="Wascher F."/>
            <person name="Kostanjsek R."/>
            <person name="Ettema T.J."/>
            <person name="Horn M."/>
        </authorList>
    </citation>
    <scope>NUCLEOTIDE SEQUENCE [LARGE SCALE GENOMIC DNA]</scope>
    <source>
        <strain evidence="2 3">UWC36</strain>
    </source>
</reference>
<protein>
    <submittedName>
        <fullName evidence="2">Uncharacterized protein</fullName>
    </submittedName>
</protein>
<dbReference type="EMBL" id="JSWE01000058">
    <property type="protein sequence ID" value="KIE05939.1"/>
    <property type="molecule type" value="Genomic_DNA"/>
</dbReference>
<dbReference type="RefSeq" id="WP_039455196.1">
    <property type="nucleotide sequence ID" value="NZ_JSWE01000058.1"/>
</dbReference>
<sequence length="64" mass="7379">MRDISILHKKRKGGDDEREKLNDERTDRIGRPANHTKNEEGHVAQIKRSRTDKGKQKDDGRSLG</sequence>
<dbReference type="AlphaFoldDB" id="A0A0C1QK62"/>
<feature type="region of interest" description="Disordered" evidence="1">
    <location>
        <begin position="1"/>
        <end position="64"/>
    </location>
</feature>
<keyword evidence="3" id="KW-1185">Reference proteome</keyword>
<dbReference type="Proteomes" id="UP000031258">
    <property type="component" value="Unassembled WGS sequence"/>
</dbReference>
<evidence type="ECO:0000256" key="1">
    <source>
        <dbReference type="SAM" id="MobiDB-lite"/>
    </source>
</evidence>
<accession>A0A0C1QK62</accession>
<proteinExistence type="predicted"/>
<organism evidence="2 3">
    <name type="scientific">Candidatus Jidaibacter acanthamoebae</name>
    <dbReference type="NCBI Taxonomy" id="86105"/>
    <lineage>
        <taxon>Bacteria</taxon>
        <taxon>Pseudomonadati</taxon>
        <taxon>Pseudomonadota</taxon>
        <taxon>Alphaproteobacteria</taxon>
        <taxon>Rickettsiales</taxon>
        <taxon>Candidatus Midichloriaceae</taxon>
        <taxon>Candidatus Jidaibacter</taxon>
    </lineage>
</organism>